<dbReference type="OrthoDB" id="8479564at2"/>
<keyword evidence="2" id="KW-1185">Reference proteome</keyword>
<dbReference type="AlphaFoldDB" id="A0A1H6FF85"/>
<dbReference type="EMBL" id="FMSV02000556">
    <property type="protein sequence ID" value="SEH08687.1"/>
    <property type="molecule type" value="Genomic_DNA"/>
</dbReference>
<dbReference type="Proteomes" id="UP000236724">
    <property type="component" value="Unassembled WGS sequence"/>
</dbReference>
<protein>
    <recommendedName>
        <fullName evidence="3">Cysteinyl-tRNA synthetase</fullName>
    </recommendedName>
</protein>
<dbReference type="RefSeq" id="WP_103922205.1">
    <property type="nucleotide sequence ID" value="NZ_FMSV02000556.1"/>
</dbReference>
<evidence type="ECO:0000313" key="2">
    <source>
        <dbReference type="Proteomes" id="UP000236724"/>
    </source>
</evidence>
<reference evidence="1 2" key="1">
    <citation type="submission" date="2016-10" db="EMBL/GenBank/DDBJ databases">
        <authorList>
            <person name="de Groot N.N."/>
        </authorList>
    </citation>
    <scope>NUCLEOTIDE SEQUENCE [LARGE SCALE GENOMIC DNA]</scope>
    <source>
        <strain evidence="1">MBHS1</strain>
    </source>
</reference>
<proteinExistence type="predicted"/>
<evidence type="ECO:0000313" key="1">
    <source>
        <dbReference type="EMBL" id="SEH08687.1"/>
    </source>
</evidence>
<sequence length="179" mass="20522">MPNIIEDELCFTFDENWQVTQYDQWAFYRDKKGFNGIIDGVTGLDIIAINQENTVWLIEIKDFRKRKGYLTPEVPSDLPNKLAKKVICTLAALLPAKLNAEKDIEKTFSLTALNAASLRIALHLELPDETEQEKRQFAGRHSQILQVLRNKLRSIDINPSVFNMESKGMPWSVTLTRNS</sequence>
<organism evidence="1 2">
    <name type="scientific">Candidatus Venteria ishoeyi</name>
    <dbReference type="NCBI Taxonomy" id="1899563"/>
    <lineage>
        <taxon>Bacteria</taxon>
        <taxon>Pseudomonadati</taxon>
        <taxon>Pseudomonadota</taxon>
        <taxon>Gammaproteobacteria</taxon>
        <taxon>Thiotrichales</taxon>
        <taxon>Thiotrichaceae</taxon>
        <taxon>Venteria</taxon>
    </lineage>
</organism>
<gene>
    <name evidence="1" type="ORF">MBHS_04579</name>
</gene>
<evidence type="ECO:0008006" key="3">
    <source>
        <dbReference type="Google" id="ProtNLM"/>
    </source>
</evidence>
<accession>A0A1H6FF85</accession>
<name>A0A1H6FF85_9GAMM</name>